<organism evidence="1 2">
    <name type="scientific">Chlamydia serpentis</name>
    <dbReference type="NCBI Taxonomy" id="1967782"/>
    <lineage>
        <taxon>Bacteria</taxon>
        <taxon>Pseudomonadati</taxon>
        <taxon>Chlamydiota</taxon>
        <taxon>Chlamydiia</taxon>
        <taxon>Chlamydiales</taxon>
        <taxon>Chlamydiaceae</taxon>
        <taxon>Chlamydia/Chlamydophila group</taxon>
        <taxon>Chlamydia</taxon>
    </lineage>
</organism>
<gene>
    <name evidence="1" type="ORF">C10C_0933</name>
</gene>
<dbReference type="EMBL" id="LT993738">
    <property type="protein sequence ID" value="SPN74067.1"/>
    <property type="molecule type" value="Genomic_DNA"/>
</dbReference>
<keyword evidence="2" id="KW-1185">Reference proteome</keyword>
<evidence type="ECO:0000313" key="2">
    <source>
        <dbReference type="Proteomes" id="UP000244926"/>
    </source>
</evidence>
<name>A0A2R8FCS5_9CHLA</name>
<sequence>MGCIDNLKLYIFRLKLPGDTEQINYSINPEHLREKGEEQLLSSPIKVQGSLGRIDNNQWLLSLKLETQLGLFCPVCNNLFLYFVCLPALERLISHDEVSSGIFDCKPLIRQELLLESDRFQECSTKGCPERKNILKFLEDRKKHQRNNPFEYL</sequence>
<proteinExistence type="predicted"/>
<dbReference type="KEGG" id="csee:C10C_0933"/>
<dbReference type="Proteomes" id="UP000244926">
    <property type="component" value="Chromosome I"/>
</dbReference>
<reference evidence="2" key="1">
    <citation type="submission" date="2017-11" db="EMBL/GenBank/DDBJ databases">
        <authorList>
            <person name="Seth-Smith MB H."/>
        </authorList>
    </citation>
    <scope>NUCLEOTIDE SEQUENCE [LARGE SCALE GENOMIC DNA]</scope>
</reference>
<evidence type="ECO:0000313" key="1">
    <source>
        <dbReference type="EMBL" id="SPN74067.1"/>
    </source>
</evidence>
<dbReference type="RefSeq" id="WP_162295480.1">
    <property type="nucleotide sequence ID" value="NZ_LT993738.1"/>
</dbReference>
<dbReference type="AlphaFoldDB" id="A0A2R8FCS5"/>
<protein>
    <submittedName>
        <fullName evidence="1">Uncharacterized protein</fullName>
    </submittedName>
</protein>
<accession>A0A2R8FCS5</accession>